<dbReference type="AlphaFoldDB" id="A0A834NIX7"/>
<proteinExistence type="predicted"/>
<reference evidence="2" key="1">
    <citation type="journal article" date="2020" name="G3 (Bethesda)">
        <title>High-Quality Assemblies for Three Invasive Social Wasps from the &lt;i&gt;Vespula&lt;/i&gt; Genus.</title>
        <authorList>
            <person name="Harrop T.W.R."/>
            <person name="Guhlin J."/>
            <person name="McLaughlin G.M."/>
            <person name="Permina E."/>
            <person name="Stockwell P."/>
            <person name="Gilligan J."/>
            <person name="Le Lec M.F."/>
            <person name="Gruber M.A.M."/>
            <person name="Quinn O."/>
            <person name="Lovegrove M."/>
            <person name="Duncan E.J."/>
            <person name="Remnant E.J."/>
            <person name="Van Eeckhoven J."/>
            <person name="Graham B."/>
            <person name="Knapp R.A."/>
            <person name="Langford K.W."/>
            <person name="Kronenberg Z."/>
            <person name="Press M.O."/>
            <person name="Eacker S.M."/>
            <person name="Wilson-Rankin E.E."/>
            <person name="Purcell J."/>
            <person name="Lester P.J."/>
            <person name="Dearden P.K."/>
        </authorList>
    </citation>
    <scope>NUCLEOTIDE SEQUENCE</scope>
    <source>
        <strain evidence="2">Linc-1</strain>
    </source>
</reference>
<evidence type="ECO:0000313" key="2">
    <source>
        <dbReference type="EMBL" id="KAF7409534.1"/>
    </source>
</evidence>
<dbReference type="Proteomes" id="UP000617340">
    <property type="component" value="Unassembled WGS sequence"/>
</dbReference>
<feature type="region of interest" description="Disordered" evidence="1">
    <location>
        <begin position="1"/>
        <end position="31"/>
    </location>
</feature>
<evidence type="ECO:0000313" key="3">
    <source>
        <dbReference type="Proteomes" id="UP000617340"/>
    </source>
</evidence>
<organism evidence="2 3">
    <name type="scientific">Vespula germanica</name>
    <name type="common">German yellow jacket</name>
    <name type="synonym">Paravespula germanica</name>
    <dbReference type="NCBI Taxonomy" id="30212"/>
    <lineage>
        <taxon>Eukaryota</taxon>
        <taxon>Metazoa</taxon>
        <taxon>Ecdysozoa</taxon>
        <taxon>Arthropoda</taxon>
        <taxon>Hexapoda</taxon>
        <taxon>Insecta</taxon>
        <taxon>Pterygota</taxon>
        <taxon>Neoptera</taxon>
        <taxon>Endopterygota</taxon>
        <taxon>Hymenoptera</taxon>
        <taxon>Apocrita</taxon>
        <taxon>Aculeata</taxon>
        <taxon>Vespoidea</taxon>
        <taxon>Vespidae</taxon>
        <taxon>Vespinae</taxon>
        <taxon>Vespula</taxon>
    </lineage>
</organism>
<sequence>MREEGAMRPFQRPRAQRDLANDPGPVPTGATDSEKKIVKEKFFSPMFNLTVISGLLLVRSRRKKYGRRGRNEAFPVKQVRFLKICRKKIWAQRAQRGHSNDTGLATTGVIVTEKKIVKENFSIPLFYINRYISAFIGQIWTNKIWAYRAQRDLSNGLEPVHVRSGRKKYGRIGIKESFPTAPGRSDLDENNMGV</sequence>
<dbReference type="EMBL" id="JACSDZ010000003">
    <property type="protein sequence ID" value="KAF7409534.1"/>
    <property type="molecule type" value="Genomic_DNA"/>
</dbReference>
<gene>
    <name evidence="2" type="ORF">HZH68_003915</name>
</gene>
<comment type="caution">
    <text evidence="2">The sequence shown here is derived from an EMBL/GenBank/DDBJ whole genome shotgun (WGS) entry which is preliminary data.</text>
</comment>
<keyword evidence="3" id="KW-1185">Reference proteome</keyword>
<protein>
    <submittedName>
        <fullName evidence="2">Uncharacterized protein</fullName>
    </submittedName>
</protein>
<evidence type="ECO:0000256" key="1">
    <source>
        <dbReference type="SAM" id="MobiDB-lite"/>
    </source>
</evidence>
<accession>A0A834NIX7</accession>
<name>A0A834NIX7_VESGE</name>